<feature type="chain" id="PRO_5040514523" description="RCK N-terminal domain-containing protein" evidence="14">
    <location>
        <begin position="25"/>
        <end position="1679"/>
    </location>
</feature>
<feature type="compositionally biased region" description="Gly residues" evidence="12">
    <location>
        <begin position="583"/>
        <end position="608"/>
    </location>
</feature>
<feature type="compositionally biased region" description="Pro residues" evidence="12">
    <location>
        <begin position="1536"/>
        <end position="1545"/>
    </location>
</feature>
<accession>A0A9Q0RR87</accession>
<evidence type="ECO:0000256" key="3">
    <source>
        <dbReference type="ARBA" id="ARBA00022538"/>
    </source>
</evidence>
<dbReference type="Pfam" id="PF07885">
    <property type="entry name" value="Ion_trans_2"/>
    <property type="match status" value="1"/>
</dbReference>
<dbReference type="PANTHER" id="PTHR10027">
    <property type="entry name" value="CALCIUM-ACTIVATED POTASSIUM CHANNEL ALPHA CHAIN"/>
    <property type="match status" value="1"/>
</dbReference>
<dbReference type="Gene3D" id="3.40.50.720">
    <property type="entry name" value="NAD(P)-binding Rossmann-like Domain"/>
    <property type="match status" value="2"/>
</dbReference>
<feature type="compositionally biased region" description="Basic residues" evidence="12">
    <location>
        <begin position="1365"/>
        <end position="1382"/>
    </location>
</feature>
<feature type="compositionally biased region" description="Low complexity" evidence="12">
    <location>
        <begin position="1443"/>
        <end position="1460"/>
    </location>
</feature>
<keyword evidence="2" id="KW-0813">Transport</keyword>
<evidence type="ECO:0000256" key="12">
    <source>
        <dbReference type="SAM" id="MobiDB-lite"/>
    </source>
</evidence>
<keyword evidence="7 13" id="KW-1133">Transmembrane helix</keyword>
<feature type="non-terminal residue" evidence="16">
    <location>
        <position position="1"/>
    </location>
</feature>
<feature type="transmembrane region" description="Helical" evidence="13">
    <location>
        <begin position="255"/>
        <end position="272"/>
    </location>
</feature>
<evidence type="ECO:0000256" key="2">
    <source>
        <dbReference type="ARBA" id="ARBA00022448"/>
    </source>
</evidence>
<feature type="transmembrane region" description="Helical" evidence="13">
    <location>
        <begin position="196"/>
        <end position="218"/>
    </location>
</feature>
<feature type="transmembrane region" description="Helical" evidence="13">
    <location>
        <begin position="100"/>
        <end position="121"/>
    </location>
</feature>
<dbReference type="Proteomes" id="UP001142055">
    <property type="component" value="Chromosome 1"/>
</dbReference>
<feature type="compositionally biased region" description="Basic and acidic residues" evidence="12">
    <location>
        <begin position="923"/>
        <end position="934"/>
    </location>
</feature>
<evidence type="ECO:0000256" key="10">
    <source>
        <dbReference type="ARBA" id="ARBA00023303"/>
    </source>
</evidence>
<feature type="transmembrane region" description="Helical" evidence="13">
    <location>
        <begin position="133"/>
        <end position="153"/>
    </location>
</feature>
<evidence type="ECO:0000256" key="7">
    <source>
        <dbReference type="ARBA" id="ARBA00022989"/>
    </source>
</evidence>
<evidence type="ECO:0000256" key="1">
    <source>
        <dbReference type="ARBA" id="ARBA00004141"/>
    </source>
</evidence>
<evidence type="ECO:0000256" key="8">
    <source>
        <dbReference type="ARBA" id="ARBA00023065"/>
    </source>
</evidence>
<keyword evidence="17" id="KW-1185">Reference proteome</keyword>
<protein>
    <recommendedName>
        <fullName evidence="15">RCK N-terminal domain-containing protein</fullName>
    </recommendedName>
</protein>
<keyword evidence="9 13" id="KW-0472">Membrane</keyword>
<feature type="region of interest" description="Disordered" evidence="12">
    <location>
        <begin position="1353"/>
        <end position="1394"/>
    </location>
</feature>
<dbReference type="FunFam" id="3.40.50.720:FF:000011">
    <property type="entry name" value="Potassium channel subfamily T member 1"/>
    <property type="match status" value="1"/>
</dbReference>
<evidence type="ECO:0000256" key="13">
    <source>
        <dbReference type="SAM" id="Phobius"/>
    </source>
</evidence>
<comment type="catalytic activity">
    <reaction evidence="11">
        <text>K(+)(in) = K(+)(out)</text>
        <dbReference type="Rhea" id="RHEA:29463"/>
        <dbReference type="ChEBI" id="CHEBI:29103"/>
    </reaction>
</comment>
<feature type="compositionally biased region" description="Low complexity" evidence="12">
    <location>
        <begin position="862"/>
        <end position="878"/>
    </location>
</feature>
<feature type="compositionally biased region" description="Polar residues" evidence="12">
    <location>
        <begin position="911"/>
        <end position="920"/>
    </location>
</feature>
<evidence type="ECO:0000259" key="15">
    <source>
        <dbReference type="PROSITE" id="PS51201"/>
    </source>
</evidence>
<feature type="compositionally biased region" description="Basic residues" evidence="12">
    <location>
        <begin position="1523"/>
        <end position="1533"/>
    </location>
</feature>
<feature type="region of interest" description="Disordered" evidence="12">
    <location>
        <begin position="835"/>
        <end position="947"/>
    </location>
</feature>
<keyword evidence="8" id="KW-0406">Ion transport</keyword>
<dbReference type="OMA" id="DVHQTIY"/>
<feature type="region of interest" description="Disordered" evidence="12">
    <location>
        <begin position="1571"/>
        <end position="1596"/>
    </location>
</feature>
<feature type="compositionally biased region" description="Basic and acidic residues" evidence="12">
    <location>
        <begin position="775"/>
        <end position="788"/>
    </location>
</feature>
<feature type="domain" description="RCK N-terminal" evidence="15">
    <location>
        <begin position="297"/>
        <end position="433"/>
    </location>
</feature>
<sequence length="1679" mass="185475">LQIRIIKTALKLFTCLFYVIRVILDDGPSVANWYLFAYLFYGCPPLATENGNSTISLDTQGDTLKYPGAYWYDNRGNFVNAAHMAPINWRAIIWVDRPNFLWLLQAISSVICFIEALLLAFVSIKGNYLQTYFSFYFLLEIITNLPYIASLFYSPLRTLFVPSFLNCWLAKHTLENMFNDLNRAMQRSQSALSQRLMILSATLMCLIFTSVCGFQHFQRAGGRNVDLFESLYFVVVTFATVGYGDLKPDRWPSQLFMVIMIGVALIVLPTQFEQLAYTWMERQKLGGSYSTHRAQTEKHVVVCSTTLSTDTVMDFLSEFYAHPLLQDFYAVLLSPCELDPTMKMIIQMPMWVQRVIYIQGSALKDADLTRARMNAAEACFILAARNYNDRSAADQHTILQSWAVRDFAPNVPQYIQIFRPENKIHVAFAEHVVCEDEFKYALLANNCLCPGTSTLVTLLMHTSRGQEGHTSEEDWQRLYGKCSGNEIYHIRLGDSRFFGEYEGKSFTYASFHSHRKYGVALFGIQTDMHGTWPIMLNPGPSYVLKHSDVCFYMNIAKEENSTFVSTQQTVSASQSTTSNNGAAPGGAGTSAGGAGGGGGGGASGGGNGLQNTSSTNKTAQPTVDLSNQLRSRMGSLINMKCDSKDSKESNDDHQHNPLSSIANLVSGLESRNESIEMVVSSDTKHQHHHHHHHHNSNQTAPNERIQASKKLSMSNTNISAQISSQCSTQSIQPQSNRIDPNLLNPEYMPVHSVASTGNFFQNLRRKSSSLFSSDLHLDSDGKPRRDSSPTRLKKAVTGFASKVKRAATGRALDVPKIEFGSPAVKTNDVVAARGRRPSIAPVPAMLGEPSSTSESESDSSSESDSQMEINNNNNNNNNEPNGGMVNGSNNQTNGINRSGGGGGGDGKRSSMDNGTQSKPNSDPIKRQGSKEGIVESHSNVTKHSETHQWTFPAENSVVIKGFPPITPYVGVSPTLCYLLKEKKPPCCLQISMPCEHCPHFHARDYDWQGTRCIILAADYASNGIYNFIVPLRAHFHSATTLRPIILLLEKAPSTAFIDAISWFPLVYWMKGCIDNLDDLIRAAINLAESVVVVNKETTNSIEEDYLSDCNTIVAVQTMFKMFPSVRIITELSQSSNMRFMQFRAHDMYALSLSKMEKHERERGSHMSYMFRLPFAAGAVFSASMLDTLLYQAFVKDYMITIVRLLLGVDQAPGSGFLSSMRITRDDLWIRTYGRLYQRLCSTSCEIPIGIYRTQSTQTLDLSSGIQISFDFMLPLTEQINYQALHFEVERQEITNLVRNRLQDMGIPSDDYDHCSEKRTELSYVIINPNCDLKLEEGDIIYIIKPSPVNSKKMFLTRGGSIRSKSPLKGKGRRGHHGHHHGSKGGGNDANHIDNGTGGQGLGYALKMPDLDVVSMISNSGSSIYGCGNGDSNMANDKPNSKVANGSSSSTTSSANSSAASLPDRRQSEDQNDQLMEMNDFSSINMTRRTPPLSKLKGKTNFLSLDGIMSSSTKTSSSKNSTTNKKRKNKKSKNKNQPPPLPPPTATTPSTSFYSGQRTNLAHLNSIRLPLINQQPNNSSTDHESDGNDSGSSGDIILPAITVPKNYDGNIHSIQSNQATTSSPSSMAMKSGIVKICIDSPSEEEHSLKLSLNESTNTNNGGNGGNVQPINHSGSHKMMV</sequence>
<feature type="compositionally biased region" description="Polar residues" evidence="12">
    <location>
        <begin position="886"/>
        <end position="896"/>
    </location>
</feature>
<dbReference type="EMBL" id="JAPWDV010000001">
    <property type="protein sequence ID" value="KAJ6223420.1"/>
    <property type="molecule type" value="Genomic_DNA"/>
</dbReference>
<keyword evidence="10" id="KW-0407">Ion channel</keyword>
<feature type="region of interest" description="Disordered" evidence="12">
    <location>
        <begin position="773"/>
        <end position="792"/>
    </location>
</feature>
<dbReference type="GO" id="GO:0015271">
    <property type="term" value="F:outward rectifier potassium channel activity"/>
    <property type="evidence" value="ECO:0007669"/>
    <property type="project" value="TreeGrafter"/>
</dbReference>
<dbReference type="FunFam" id="1.10.287.70:FF:000058">
    <property type="entry name" value="Potassium sodium-activated channel subfamily T member 2"/>
    <property type="match status" value="1"/>
</dbReference>
<feature type="region of interest" description="Disordered" evidence="12">
    <location>
        <begin position="574"/>
        <end position="624"/>
    </location>
</feature>
<evidence type="ECO:0000256" key="6">
    <source>
        <dbReference type="ARBA" id="ARBA00022958"/>
    </source>
</evidence>
<comment type="caution">
    <text evidence="16">The sequence shown here is derived from an EMBL/GenBank/DDBJ whole genome shotgun (WGS) entry which is preliminary data.</text>
</comment>
<dbReference type="GO" id="GO:0005228">
    <property type="term" value="F:intracellular sodium-activated potassium channel activity"/>
    <property type="evidence" value="ECO:0007669"/>
    <property type="project" value="TreeGrafter"/>
</dbReference>
<evidence type="ECO:0000256" key="11">
    <source>
        <dbReference type="ARBA" id="ARBA00034430"/>
    </source>
</evidence>
<feature type="compositionally biased region" description="Basic residues" evidence="12">
    <location>
        <begin position="685"/>
        <end position="695"/>
    </location>
</feature>
<dbReference type="FunFam" id="3.40.50.720:FF:000034">
    <property type="entry name" value="Potassium channel subfamily T member 1"/>
    <property type="match status" value="1"/>
</dbReference>
<dbReference type="PROSITE" id="PS51201">
    <property type="entry name" value="RCK_N"/>
    <property type="match status" value="1"/>
</dbReference>
<evidence type="ECO:0000313" key="16">
    <source>
        <dbReference type="EMBL" id="KAJ6223420.1"/>
    </source>
</evidence>
<gene>
    <name evidence="16" type="ORF">RDWZM_001965</name>
</gene>
<feature type="compositionally biased region" description="Low complexity" evidence="12">
    <location>
        <begin position="1509"/>
        <end position="1522"/>
    </location>
</feature>
<keyword evidence="4 13" id="KW-0812">Transmembrane</keyword>
<evidence type="ECO:0000256" key="4">
    <source>
        <dbReference type="ARBA" id="ARBA00022692"/>
    </source>
</evidence>
<name>A0A9Q0RR87_BLOTA</name>
<keyword evidence="6" id="KW-0630">Potassium</keyword>
<proteinExistence type="predicted"/>
<keyword evidence="3" id="KW-0633">Potassium transport</keyword>
<dbReference type="Gene3D" id="1.10.287.70">
    <property type="match status" value="1"/>
</dbReference>
<feature type="transmembrane region" description="Helical" evidence="13">
    <location>
        <begin position="230"/>
        <end position="246"/>
    </location>
</feature>
<dbReference type="PANTHER" id="PTHR10027:SF10">
    <property type="entry name" value="SLOWPOKE 2, ISOFORM D"/>
    <property type="match status" value="1"/>
</dbReference>
<keyword evidence="5" id="KW-0631">Potassium channel</keyword>
<dbReference type="InterPro" id="IPR003148">
    <property type="entry name" value="RCK_N"/>
</dbReference>
<evidence type="ECO:0000256" key="5">
    <source>
        <dbReference type="ARBA" id="ARBA00022826"/>
    </source>
</evidence>
<feature type="region of interest" description="Disordered" evidence="12">
    <location>
        <begin position="1429"/>
        <end position="1554"/>
    </location>
</feature>
<feature type="region of interest" description="Disordered" evidence="12">
    <location>
        <begin position="1653"/>
        <end position="1679"/>
    </location>
</feature>
<dbReference type="InterPro" id="IPR003929">
    <property type="entry name" value="K_chnl_BK_asu"/>
</dbReference>
<dbReference type="SUPFAM" id="SSF81324">
    <property type="entry name" value="Voltage-gated potassium channels"/>
    <property type="match status" value="1"/>
</dbReference>
<dbReference type="GO" id="GO:0005886">
    <property type="term" value="C:plasma membrane"/>
    <property type="evidence" value="ECO:0007669"/>
    <property type="project" value="TreeGrafter"/>
</dbReference>
<feature type="compositionally biased region" description="Polar residues" evidence="12">
    <location>
        <begin position="609"/>
        <end position="624"/>
    </location>
</feature>
<dbReference type="Pfam" id="PF22614">
    <property type="entry name" value="Slo-like_RCK"/>
    <property type="match status" value="2"/>
</dbReference>
<keyword evidence="14" id="KW-0732">Signal</keyword>
<feature type="signal peptide" evidence="14">
    <location>
        <begin position="1"/>
        <end position="24"/>
    </location>
</feature>
<dbReference type="Pfam" id="PF03493">
    <property type="entry name" value="BK_channel_a"/>
    <property type="match status" value="1"/>
</dbReference>
<comment type="subcellular location">
    <subcellularLocation>
        <location evidence="1">Membrane</location>
        <topology evidence="1">Multi-pass membrane protein</topology>
    </subcellularLocation>
</comment>
<organism evidence="16 17">
    <name type="scientific">Blomia tropicalis</name>
    <name type="common">Mite</name>
    <dbReference type="NCBI Taxonomy" id="40697"/>
    <lineage>
        <taxon>Eukaryota</taxon>
        <taxon>Metazoa</taxon>
        <taxon>Ecdysozoa</taxon>
        <taxon>Arthropoda</taxon>
        <taxon>Chelicerata</taxon>
        <taxon>Arachnida</taxon>
        <taxon>Acari</taxon>
        <taxon>Acariformes</taxon>
        <taxon>Sarcoptiformes</taxon>
        <taxon>Astigmata</taxon>
        <taxon>Glycyphagoidea</taxon>
        <taxon>Echimyopodidae</taxon>
        <taxon>Blomia</taxon>
    </lineage>
</organism>
<feature type="region of interest" description="Disordered" evidence="12">
    <location>
        <begin position="679"/>
        <end position="703"/>
    </location>
</feature>
<reference evidence="16" key="1">
    <citation type="submission" date="2022-12" db="EMBL/GenBank/DDBJ databases">
        <title>Genome assemblies of Blomia tropicalis.</title>
        <authorList>
            <person name="Cui Y."/>
        </authorList>
    </citation>
    <scope>NUCLEOTIDE SEQUENCE</scope>
    <source>
        <tissue evidence="16">Adult mites</tissue>
    </source>
</reference>
<dbReference type="InterPro" id="IPR047871">
    <property type="entry name" value="K_chnl_Slo-like"/>
</dbReference>
<evidence type="ECO:0000256" key="9">
    <source>
        <dbReference type="ARBA" id="ARBA00023136"/>
    </source>
</evidence>
<dbReference type="InterPro" id="IPR013099">
    <property type="entry name" value="K_chnl_dom"/>
</dbReference>
<evidence type="ECO:0000256" key="14">
    <source>
        <dbReference type="SAM" id="SignalP"/>
    </source>
</evidence>
<evidence type="ECO:0000313" key="17">
    <source>
        <dbReference type="Proteomes" id="UP001142055"/>
    </source>
</evidence>